<accession>A0A0S4KJ56</accession>
<name>A0A0S4KJ56_BODSA</name>
<dbReference type="EMBL" id="CYKH01001172">
    <property type="protein sequence ID" value="CUI14484.1"/>
    <property type="molecule type" value="Genomic_DNA"/>
</dbReference>
<dbReference type="Proteomes" id="UP000051952">
    <property type="component" value="Unassembled WGS sequence"/>
</dbReference>
<evidence type="ECO:0000313" key="4">
    <source>
        <dbReference type="EMBL" id="CUI14484.1"/>
    </source>
</evidence>
<dbReference type="GO" id="GO:0016746">
    <property type="term" value="F:acyltransferase activity"/>
    <property type="evidence" value="ECO:0007669"/>
    <property type="project" value="UniProtKB-KW"/>
</dbReference>
<evidence type="ECO:0000259" key="3">
    <source>
        <dbReference type="Pfam" id="PF00755"/>
    </source>
</evidence>
<dbReference type="InterPro" id="IPR000542">
    <property type="entry name" value="Carn_acyl_trans"/>
</dbReference>
<evidence type="ECO:0000313" key="5">
    <source>
        <dbReference type="Proteomes" id="UP000051952"/>
    </source>
</evidence>
<protein>
    <submittedName>
        <fullName evidence="4">Carnitine O-acetyltransferase, putative</fullName>
    </submittedName>
</protein>
<evidence type="ECO:0000256" key="1">
    <source>
        <dbReference type="ARBA" id="ARBA00023315"/>
    </source>
</evidence>
<dbReference type="InterPro" id="IPR039551">
    <property type="entry name" value="Cho/carn_acyl_trans"/>
</dbReference>
<organism evidence="4 5">
    <name type="scientific">Bodo saltans</name>
    <name type="common">Flagellated protozoan</name>
    <dbReference type="NCBI Taxonomy" id="75058"/>
    <lineage>
        <taxon>Eukaryota</taxon>
        <taxon>Discoba</taxon>
        <taxon>Euglenozoa</taxon>
        <taxon>Kinetoplastea</taxon>
        <taxon>Metakinetoplastina</taxon>
        <taxon>Eubodonida</taxon>
        <taxon>Bodonidae</taxon>
        <taxon>Bodo</taxon>
    </lineage>
</organism>
<dbReference type="PANTHER" id="PTHR22589">
    <property type="entry name" value="CARNITINE O-ACYLTRANSFERASE"/>
    <property type="match status" value="1"/>
</dbReference>
<keyword evidence="5" id="KW-1185">Reference proteome</keyword>
<proteinExistence type="predicted"/>
<reference evidence="5" key="1">
    <citation type="submission" date="2015-09" db="EMBL/GenBank/DDBJ databases">
        <authorList>
            <consortium name="Pathogen Informatics"/>
        </authorList>
    </citation>
    <scope>NUCLEOTIDE SEQUENCE [LARGE SCALE GENOMIC DNA]</scope>
    <source>
        <strain evidence="5">Lake Konstanz</strain>
    </source>
</reference>
<gene>
    <name evidence="4" type="ORF">BSAL_90105</name>
</gene>
<dbReference type="InterPro" id="IPR042231">
    <property type="entry name" value="Cho/carn_acyl_trans_2"/>
</dbReference>
<feature type="non-terminal residue" evidence="4">
    <location>
        <position position="571"/>
    </location>
</feature>
<sequence length="571" mass="59753">MSKVSKGSGAADTQGSSLLLQEAQKHLPTPDAVGTFALRKRVTTPSGRPVAPTRPSSAIASRSRGVSVGAEENRPADEVRIERAACATPTVSMIRDVESWVRDAQHQLKKTSAAPPTLAGDAREAIAAATQRTLRQQWRSRLLQDSKHRACYPSVAVGVADVAQRGPMDRLCTLLHAVGQYKTMVDAGKVPHVTVPSPATGKPMSLTASNARSLFGSTVSTPASTIPLASSPSLGGAGDVVCGADHSARHAALIVGTHMYQLDLFHPDGSLLAAVEIRDRVLAAVTHSATSPHPHDFLGVLSAASSSDKKTWTDVTTLLNSTCLANRQSIKLLDTALFVVTLAPEGTSEDLSSLLSGTITSLATASWTGSALQMVMYPSGLFVLRANSMFVDATTLALFAHWTSNAANTDPMLSPPAEPASPVATQALRRLPLCQVRPATGGAKPVKGAPATSAAAASTAGDTFEANIEETASIVEISIPKAPRATLLRPLPLWLPVVHSMKVSGLDIRPVVSSITFSVPQAPTLKGALELACIVAVDRILRVGGDELPPLVRYSRASPTSCPDETTIFSE</sequence>
<feature type="region of interest" description="Disordered" evidence="2">
    <location>
        <begin position="1"/>
        <end position="73"/>
    </location>
</feature>
<dbReference type="SUPFAM" id="SSF52777">
    <property type="entry name" value="CoA-dependent acyltransferases"/>
    <property type="match status" value="1"/>
</dbReference>
<keyword evidence="1" id="KW-0012">Acyltransferase</keyword>
<dbReference type="Gene3D" id="3.30.559.70">
    <property type="entry name" value="Choline/Carnitine o-acyltransferase, domain 2"/>
    <property type="match status" value="1"/>
</dbReference>
<evidence type="ECO:0000256" key="2">
    <source>
        <dbReference type="SAM" id="MobiDB-lite"/>
    </source>
</evidence>
<dbReference type="Pfam" id="PF00755">
    <property type="entry name" value="Carn_acyltransf"/>
    <property type="match status" value="1"/>
</dbReference>
<keyword evidence="4" id="KW-0808">Transferase</keyword>
<dbReference type="AlphaFoldDB" id="A0A0S4KJ56"/>
<feature type="domain" description="Choline/carnitine acyltransferase" evidence="3">
    <location>
        <begin position="166"/>
        <end position="413"/>
    </location>
</feature>
<dbReference type="VEuPathDB" id="TriTrypDB:BSAL_90105"/>